<dbReference type="AlphaFoldDB" id="A0AAP9R1W7"/>
<sequence length="234" mass="26492">MTDNHMNLKVLNLGISSLLECITLTDSEVPVDDVLHLCQPHLRALARELEAFGATYRDTLPEAACDAAERKRREDTQIAEREALIHARVKQYPAVSLLDSDTPERTLRLLDCICSLQWLITWLNTHTDRVMEPYLPELTDIACEATVILDECVMNVVSDKRHGKPELVTGLEREESITRLGRLCVALMTCINEISQGDDRQLHVWLPDLQVLALEMLMAYWSGADDILSADSRR</sequence>
<accession>A0AAP9R1W7</accession>
<evidence type="ECO:0000313" key="2">
    <source>
        <dbReference type="Proteomes" id="UP000514462"/>
    </source>
</evidence>
<organism evidence="1 2">
    <name type="scientific">Klebsiella aerogenes</name>
    <name type="common">Enterobacter aerogenes</name>
    <dbReference type="NCBI Taxonomy" id="548"/>
    <lineage>
        <taxon>Bacteria</taxon>
        <taxon>Pseudomonadati</taxon>
        <taxon>Pseudomonadota</taxon>
        <taxon>Gammaproteobacteria</taxon>
        <taxon>Enterobacterales</taxon>
        <taxon>Enterobacteriaceae</taxon>
        <taxon>Klebsiella/Raoultella group</taxon>
        <taxon>Klebsiella</taxon>
    </lineage>
</organism>
<keyword evidence="1" id="KW-0614">Plasmid</keyword>
<reference evidence="2" key="1">
    <citation type="submission" date="2020-06" db="EMBL/GenBank/DDBJ databases">
        <title>REHAB project genomes.</title>
        <authorList>
            <person name="Shaw L.P."/>
        </authorList>
    </citation>
    <scope>NUCLEOTIDE SEQUENCE [LARGE SCALE GENOMIC DNA]</scope>
    <source>
        <strain evidence="2">RHBSTW-00938</strain>
        <plasmid evidence="2">prhbstw-00938_2</plasmid>
    </source>
</reference>
<dbReference type="EMBL" id="CP055905">
    <property type="protein sequence ID" value="QMR42833.1"/>
    <property type="molecule type" value="Genomic_DNA"/>
</dbReference>
<protein>
    <submittedName>
        <fullName evidence="1">Uncharacterized protein</fullName>
    </submittedName>
</protein>
<proteinExistence type="predicted"/>
<gene>
    <name evidence="1" type="ORF">HV331_25220</name>
</gene>
<geneLocation type="plasmid" evidence="2">
    <name>prhbstw-00938_2</name>
</geneLocation>
<evidence type="ECO:0000313" key="1">
    <source>
        <dbReference type="EMBL" id="QMR42833.1"/>
    </source>
</evidence>
<dbReference type="Proteomes" id="UP000514462">
    <property type="component" value="Plasmid pRHBSTW-00938_2"/>
</dbReference>
<dbReference type="RefSeq" id="WP_182015608.1">
    <property type="nucleotide sequence ID" value="NZ_CP055905.1"/>
</dbReference>
<name>A0AAP9R1W7_KLEAE</name>